<accession>A0ABR0MIF3</accession>
<name>A0ABR0MIF3_GOSAR</name>
<protein>
    <submittedName>
        <fullName evidence="2">Uncharacterized protein</fullName>
    </submittedName>
</protein>
<proteinExistence type="predicted"/>
<evidence type="ECO:0000313" key="2">
    <source>
        <dbReference type="EMBL" id="KAK5773020.1"/>
    </source>
</evidence>
<gene>
    <name evidence="2" type="ORF">PVK06_049323</name>
</gene>
<dbReference type="EMBL" id="JARKNE010000013">
    <property type="protein sequence ID" value="KAK5773020.1"/>
    <property type="molecule type" value="Genomic_DNA"/>
</dbReference>
<sequence length="89" mass="9821">MAQSQQDPGKIDNKGRNNFEKFGITRGGRKNSNALKGRGGRFKTSANSRVSLADSMKEVAKLISSDLSKEDKREALGECESSRVVDFRQ</sequence>
<comment type="caution">
    <text evidence="2">The sequence shown here is derived from an EMBL/GenBank/DDBJ whole genome shotgun (WGS) entry which is preliminary data.</text>
</comment>
<evidence type="ECO:0000256" key="1">
    <source>
        <dbReference type="SAM" id="MobiDB-lite"/>
    </source>
</evidence>
<reference evidence="2 3" key="1">
    <citation type="submission" date="2023-03" db="EMBL/GenBank/DDBJ databases">
        <title>WGS of Gossypium arboreum.</title>
        <authorList>
            <person name="Yu D."/>
        </authorList>
    </citation>
    <scope>NUCLEOTIDE SEQUENCE [LARGE SCALE GENOMIC DNA]</scope>
    <source>
        <tissue evidence="2">Leaf</tissue>
    </source>
</reference>
<feature type="region of interest" description="Disordered" evidence="1">
    <location>
        <begin position="1"/>
        <end position="50"/>
    </location>
</feature>
<evidence type="ECO:0000313" key="3">
    <source>
        <dbReference type="Proteomes" id="UP001358586"/>
    </source>
</evidence>
<keyword evidence="3" id="KW-1185">Reference proteome</keyword>
<organism evidence="2 3">
    <name type="scientific">Gossypium arboreum</name>
    <name type="common">Tree cotton</name>
    <name type="synonym">Gossypium nanking</name>
    <dbReference type="NCBI Taxonomy" id="29729"/>
    <lineage>
        <taxon>Eukaryota</taxon>
        <taxon>Viridiplantae</taxon>
        <taxon>Streptophyta</taxon>
        <taxon>Embryophyta</taxon>
        <taxon>Tracheophyta</taxon>
        <taxon>Spermatophyta</taxon>
        <taxon>Magnoliopsida</taxon>
        <taxon>eudicotyledons</taxon>
        <taxon>Gunneridae</taxon>
        <taxon>Pentapetalae</taxon>
        <taxon>rosids</taxon>
        <taxon>malvids</taxon>
        <taxon>Malvales</taxon>
        <taxon>Malvaceae</taxon>
        <taxon>Malvoideae</taxon>
        <taxon>Gossypium</taxon>
    </lineage>
</organism>
<feature type="compositionally biased region" description="Basic and acidic residues" evidence="1">
    <location>
        <begin position="9"/>
        <end position="19"/>
    </location>
</feature>
<dbReference type="Proteomes" id="UP001358586">
    <property type="component" value="Chromosome 13"/>
</dbReference>